<sequence length="874" mass="93249">MSEHRRKPPQSAAGGGRAAARRAAQSSGRRAAPKREATGSAMGAENEERPYGGRAEARRAAQRGSRRKSAGAGAAAGATAVGGRAAARRGAGPEKKRLIDYPRAGRTGARRWVPSWKQVTAAFIGFFGLMVGAAGVALALVEVPDVNKTAEVEKNVYYWADGSQMVVAGAGEVNRQIVKYESIPKEMRNAVIAAENASFEDDPGVDPMGIARAVFNMATGGSTQSGSTITQQYVKNAMLTQEQTLSRKVKELFISIRVGATVEKEEILAGYLNTAYYGRGAYGIQAASRAYYNKDCEDLTASESAFLSSVLNGPNLYDPAGGEGAAATRQANLERAKARWAWTLKREVETKRMTAAERAKWLDDGFPMPQKPKPATSKAGQIGYLTSLADNFIVANGEISRTELDRGGYEIHTTFDKKKMGQLEKAVKKVSKENIKPGEREEDKYVQFGGASVEPDTGKIVAIYGGKDATEHYTNNADYTGVQVGSTFKPFVLTAAMTHGVRDPEGPPEQGPDQRTIVSPKSKYNGDNKVKLLDYDGSTWLDKENKEWHQTNDGDESYGDVTLRTAMQHSINTPFIQLGVDVGTDKVKEEAINAGLTEEQLASTVPSFSLGTSAPSAIRLAGAYGTFAAEGEQTDPWSVKSVERKGEEVFRYEPETGQGIEEKVANNVTDVLQNVVDKGTGTRAQLAGDRPAAGKTGTTDGNKSAWFAGYTPQLSTAIGMFRVNDKAENQKFLEMYGTGGQQSIHGASFPAEIWKDYMDQALKGKEVMQFPKPEPIGKEVYGDGASPTPTPSETPSPTETESDGPSETPSNTPSTPGPTQSETCNIWDPRCRDEDDAGGGDGGPGGDGSSTPSQTTPGPGGDGGGWLGGQDGQE</sequence>
<feature type="region of interest" description="Disordered" evidence="9">
    <location>
        <begin position="1"/>
        <end position="99"/>
    </location>
</feature>
<keyword evidence="4" id="KW-0808">Transferase</keyword>
<dbReference type="RefSeq" id="WP_156207637.1">
    <property type="nucleotide sequence ID" value="NZ_WHPN01000406.1"/>
</dbReference>
<keyword evidence="14" id="KW-1185">Reference proteome</keyword>
<feature type="compositionally biased region" description="Low complexity" evidence="9">
    <location>
        <begin position="795"/>
        <end position="821"/>
    </location>
</feature>
<evidence type="ECO:0000256" key="6">
    <source>
        <dbReference type="ARBA" id="ARBA00023268"/>
    </source>
</evidence>
<keyword evidence="10" id="KW-0812">Transmembrane</keyword>
<evidence type="ECO:0000313" key="13">
    <source>
        <dbReference type="EMBL" id="KAF4405701.1"/>
    </source>
</evidence>
<dbReference type="InterPro" id="IPR050396">
    <property type="entry name" value="Glycosyltr_51/Transpeptidase"/>
</dbReference>
<keyword evidence="3" id="KW-0328">Glycosyltransferase</keyword>
<organism evidence="13 14">
    <name type="scientific">Streptomyces lycii</name>
    <dbReference type="NCBI Taxonomy" id="2654337"/>
    <lineage>
        <taxon>Bacteria</taxon>
        <taxon>Bacillati</taxon>
        <taxon>Actinomycetota</taxon>
        <taxon>Actinomycetes</taxon>
        <taxon>Kitasatosporales</taxon>
        <taxon>Streptomycetaceae</taxon>
        <taxon>Streptomyces</taxon>
    </lineage>
</organism>
<feature type="region of interest" description="Disordered" evidence="9">
    <location>
        <begin position="772"/>
        <end position="874"/>
    </location>
</feature>
<proteinExistence type="predicted"/>
<feature type="region of interest" description="Disordered" evidence="9">
    <location>
        <begin position="499"/>
        <end position="523"/>
    </location>
</feature>
<evidence type="ECO:0000313" key="14">
    <source>
        <dbReference type="Proteomes" id="UP000621266"/>
    </source>
</evidence>
<evidence type="ECO:0000259" key="11">
    <source>
        <dbReference type="Pfam" id="PF00905"/>
    </source>
</evidence>
<keyword evidence="2" id="KW-0645">Protease</keyword>
<evidence type="ECO:0000256" key="5">
    <source>
        <dbReference type="ARBA" id="ARBA00022801"/>
    </source>
</evidence>
<evidence type="ECO:0000256" key="2">
    <source>
        <dbReference type="ARBA" id="ARBA00022670"/>
    </source>
</evidence>
<feature type="compositionally biased region" description="Gly residues" evidence="9">
    <location>
        <begin position="858"/>
        <end position="874"/>
    </location>
</feature>
<gene>
    <name evidence="13" type="ORF">GCU69_29075</name>
</gene>
<evidence type="ECO:0000256" key="9">
    <source>
        <dbReference type="SAM" id="MobiDB-lite"/>
    </source>
</evidence>
<comment type="catalytic activity">
    <reaction evidence="8">
        <text>[GlcNAc-(1-&gt;4)-Mur2Ac(oyl-L-Ala-gamma-D-Glu-L-Lys-D-Ala-D-Ala)](n)-di-trans,octa-cis-undecaprenyl diphosphate + beta-D-GlcNAc-(1-&gt;4)-Mur2Ac(oyl-L-Ala-gamma-D-Glu-L-Lys-D-Ala-D-Ala)-di-trans,octa-cis-undecaprenyl diphosphate = [GlcNAc-(1-&gt;4)-Mur2Ac(oyl-L-Ala-gamma-D-Glu-L-Lys-D-Ala-D-Ala)](n+1)-di-trans,octa-cis-undecaprenyl diphosphate + di-trans,octa-cis-undecaprenyl diphosphate + H(+)</text>
        <dbReference type="Rhea" id="RHEA:23708"/>
        <dbReference type="Rhea" id="RHEA-COMP:9602"/>
        <dbReference type="Rhea" id="RHEA-COMP:9603"/>
        <dbReference type="ChEBI" id="CHEBI:15378"/>
        <dbReference type="ChEBI" id="CHEBI:58405"/>
        <dbReference type="ChEBI" id="CHEBI:60033"/>
        <dbReference type="ChEBI" id="CHEBI:78435"/>
        <dbReference type="EC" id="2.4.99.28"/>
    </reaction>
</comment>
<dbReference type="InterPro" id="IPR001264">
    <property type="entry name" value="Glyco_trans_51"/>
</dbReference>
<dbReference type="PANTHER" id="PTHR32282">
    <property type="entry name" value="BINDING PROTEIN TRANSPEPTIDASE, PUTATIVE-RELATED"/>
    <property type="match status" value="1"/>
</dbReference>
<evidence type="ECO:0000256" key="3">
    <source>
        <dbReference type="ARBA" id="ARBA00022676"/>
    </source>
</evidence>
<dbReference type="InterPro" id="IPR001460">
    <property type="entry name" value="PCN-bd_Tpept"/>
</dbReference>
<keyword evidence="5" id="KW-0378">Hydrolase</keyword>
<dbReference type="InterPro" id="IPR023346">
    <property type="entry name" value="Lysozyme-like_dom_sf"/>
</dbReference>
<feature type="compositionally biased region" description="Gly residues" evidence="9">
    <location>
        <begin position="839"/>
        <end position="848"/>
    </location>
</feature>
<dbReference type="InterPro" id="IPR012338">
    <property type="entry name" value="Beta-lactam/transpept-like"/>
</dbReference>
<feature type="domain" description="Glycosyl transferase family 51" evidence="12">
    <location>
        <begin position="171"/>
        <end position="331"/>
    </location>
</feature>
<feature type="compositionally biased region" description="Basic and acidic residues" evidence="9">
    <location>
        <begin position="46"/>
        <end position="59"/>
    </location>
</feature>
<name>A0ABQ7F9X7_9ACTN</name>
<dbReference type="Proteomes" id="UP000621266">
    <property type="component" value="Unassembled WGS sequence"/>
</dbReference>
<dbReference type="InterPro" id="IPR036950">
    <property type="entry name" value="PBP_transglycosylase"/>
</dbReference>
<feature type="transmembrane region" description="Helical" evidence="10">
    <location>
        <begin position="119"/>
        <end position="141"/>
    </location>
</feature>
<comment type="caution">
    <text evidence="13">The sequence shown here is derived from an EMBL/GenBank/DDBJ whole genome shotgun (WGS) entry which is preliminary data.</text>
</comment>
<dbReference type="Gene3D" id="3.40.710.10">
    <property type="entry name" value="DD-peptidase/beta-lactamase superfamily"/>
    <property type="match status" value="1"/>
</dbReference>
<accession>A0ABQ7F9X7</accession>
<feature type="compositionally biased region" description="Low complexity" evidence="9">
    <location>
        <begin position="21"/>
        <end position="30"/>
    </location>
</feature>
<reference evidence="13 14" key="1">
    <citation type="submission" date="2019-10" db="EMBL/GenBank/DDBJ databases">
        <title>Streptomyces tenebrisbrunneis sp.nov., an endogenous actinomycete isolated from of Lycium ruthenicum.</title>
        <authorList>
            <person name="Ma L."/>
        </authorList>
    </citation>
    <scope>NUCLEOTIDE SEQUENCE [LARGE SCALE GENOMIC DNA]</scope>
    <source>
        <strain evidence="13 14">TRM 66187</strain>
    </source>
</reference>
<dbReference type="SUPFAM" id="SSF56601">
    <property type="entry name" value="beta-lactamase/transpeptidase-like"/>
    <property type="match status" value="1"/>
</dbReference>
<evidence type="ECO:0000256" key="10">
    <source>
        <dbReference type="SAM" id="Phobius"/>
    </source>
</evidence>
<dbReference type="Pfam" id="PF00905">
    <property type="entry name" value="Transpeptidase"/>
    <property type="match status" value="1"/>
</dbReference>
<protein>
    <submittedName>
        <fullName evidence="13">Penicillin-binding protein</fullName>
    </submittedName>
</protein>
<evidence type="ECO:0000256" key="7">
    <source>
        <dbReference type="ARBA" id="ARBA00034000"/>
    </source>
</evidence>
<keyword evidence="1" id="KW-0121">Carboxypeptidase</keyword>
<keyword evidence="6" id="KW-0511">Multifunctional enzyme</keyword>
<evidence type="ECO:0000256" key="1">
    <source>
        <dbReference type="ARBA" id="ARBA00022645"/>
    </source>
</evidence>
<dbReference type="EMBL" id="WHPN01000406">
    <property type="protein sequence ID" value="KAF4405701.1"/>
    <property type="molecule type" value="Genomic_DNA"/>
</dbReference>
<feature type="compositionally biased region" description="Basic residues" evidence="9">
    <location>
        <begin position="60"/>
        <end position="69"/>
    </location>
</feature>
<dbReference type="Gene3D" id="1.10.3810.10">
    <property type="entry name" value="Biosynthetic peptidoglycan transglycosylase-like"/>
    <property type="match status" value="1"/>
</dbReference>
<evidence type="ECO:0000256" key="8">
    <source>
        <dbReference type="ARBA" id="ARBA00049902"/>
    </source>
</evidence>
<feature type="domain" description="Penicillin-binding protein transpeptidase" evidence="11">
    <location>
        <begin position="536"/>
        <end position="716"/>
    </location>
</feature>
<dbReference type="PANTHER" id="PTHR32282:SF34">
    <property type="entry name" value="PENICILLIN-BINDING PROTEIN 1A"/>
    <property type="match status" value="1"/>
</dbReference>
<keyword evidence="10" id="KW-1133">Transmembrane helix</keyword>
<dbReference type="SUPFAM" id="SSF53955">
    <property type="entry name" value="Lysozyme-like"/>
    <property type="match status" value="1"/>
</dbReference>
<evidence type="ECO:0000259" key="12">
    <source>
        <dbReference type="Pfam" id="PF00912"/>
    </source>
</evidence>
<feature type="compositionally biased region" description="Low complexity" evidence="9">
    <location>
        <begin position="70"/>
        <end position="90"/>
    </location>
</feature>
<keyword evidence="10" id="KW-0472">Membrane</keyword>
<dbReference type="Pfam" id="PF00912">
    <property type="entry name" value="Transgly"/>
    <property type="match status" value="1"/>
</dbReference>
<comment type="catalytic activity">
    <reaction evidence="7">
        <text>Preferential cleavage: (Ac)2-L-Lys-D-Ala-|-D-Ala. Also transpeptidation of peptidyl-alanyl moieties that are N-acyl substituents of D-alanine.</text>
        <dbReference type="EC" id="3.4.16.4"/>
    </reaction>
</comment>
<evidence type="ECO:0000256" key="4">
    <source>
        <dbReference type="ARBA" id="ARBA00022679"/>
    </source>
</evidence>